<dbReference type="InterPro" id="IPR043144">
    <property type="entry name" value="Mal/L-sulf/L-lact_DH-like_ah"/>
</dbReference>
<dbReference type="InterPro" id="IPR003767">
    <property type="entry name" value="Malate/L-lactate_DH-like"/>
</dbReference>
<evidence type="ECO:0000256" key="2">
    <source>
        <dbReference type="ARBA" id="ARBA00023002"/>
    </source>
</evidence>
<dbReference type="Pfam" id="PF02615">
    <property type="entry name" value="Ldh_2"/>
    <property type="match status" value="1"/>
</dbReference>
<keyword evidence="2" id="KW-0560">Oxidoreductase</keyword>
<dbReference type="PANTHER" id="PTHR11091">
    <property type="entry name" value="OXIDOREDUCTASE-RELATED"/>
    <property type="match status" value="1"/>
</dbReference>
<dbReference type="Gene3D" id="3.30.1370.60">
    <property type="entry name" value="Hypothetical oxidoreductase yiak, domain 2"/>
    <property type="match status" value="1"/>
</dbReference>
<reference evidence="3 4" key="1">
    <citation type="submission" date="2020-11" db="EMBL/GenBank/DDBJ databases">
        <authorList>
            <person name="Lassalle F."/>
        </authorList>
    </citation>
    <scope>NUCLEOTIDE SEQUENCE [LARGE SCALE GENOMIC DNA]</scope>
    <source>
        <strain evidence="3 4">JC140</strain>
    </source>
</reference>
<dbReference type="EMBL" id="CABFWF030000008">
    <property type="protein sequence ID" value="CAD7031059.1"/>
    <property type="molecule type" value="Genomic_DNA"/>
</dbReference>
<dbReference type="InterPro" id="IPR036111">
    <property type="entry name" value="Mal/L-sulfo/L-lacto_DH-like_sf"/>
</dbReference>
<gene>
    <name evidence="3" type="ORF">REJC140_02916</name>
</gene>
<dbReference type="Proteomes" id="UP000606921">
    <property type="component" value="Unassembled WGS sequence"/>
</dbReference>
<protein>
    <submittedName>
        <fullName evidence="3">Lactate dehydrogenase</fullName>
    </submittedName>
</protein>
<dbReference type="Gene3D" id="1.10.1530.10">
    <property type="match status" value="1"/>
</dbReference>
<evidence type="ECO:0000256" key="1">
    <source>
        <dbReference type="ARBA" id="ARBA00006056"/>
    </source>
</evidence>
<dbReference type="InterPro" id="IPR043143">
    <property type="entry name" value="Mal/L-sulf/L-lact_DH-like_NADP"/>
</dbReference>
<keyword evidence="4" id="KW-1185">Reference proteome</keyword>
<proteinExistence type="inferred from homology"/>
<organism evidence="3 4">
    <name type="scientific">Pseudorhizobium endolithicum</name>
    <dbReference type="NCBI Taxonomy" id="1191678"/>
    <lineage>
        <taxon>Bacteria</taxon>
        <taxon>Pseudomonadati</taxon>
        <taxon>Pseudomonadota</taxon>
        <taxon>Alphaproteobacteria</taxon>
        <taxon>Hyphomicrobiales</taxon>
        <taxon>Rhizobiaceae</taxon>
        <taxon>Rhizobium/Agrobacterium group</taxon>
        <taxon>Pseudorhizobium</taxon>
    </lineage>
</organism>
<dbReference type="SUPFAM" id="SSF89733">
    <property type="entry name" value="L-sulfolactate dehydrogenase-like"/>
    <property type="match status" value="1"/>
</dbReference>
<dbReference type="PANTHER" id="PTHR11091:SF0">
    <property type="entry name" value="MALATE DEHYDROGENASE"/>
    <property type="match status" value="1"/>
</dbReference>
<evidence type="ECO:0000313" key="3">
    <source>
        <dbReference type="EMBL" id="CAD7031059.1"/>
    </source>
</evidence>
<sequence length="362" mass="38365">MSIAPEPLTFVDAERLKTSVAEIFRQLGLPADDAAVVAHYLVLADLRGVGTHGVSRIPIYAERLRRGLVRARPQIRVTRPASAAAHVDGDDGLGFVVARRALHEAIEAAATYGIGMAGVFNSTHFGMAAGYLLDAVEAGYAAFVFTNASPSMPVWGGRTPFLGTSPFAFGAPGGNGSPPVILDMATSVVARGKIRRAMQKGEAIPAGWALDADGRETTDARRAYEGIVLPLGGPKGSGLSLMMEVLAGVMTGAAFGGEVADQYRDRDRPQNVGHNLIVFRPELFTDVSTYRARMDALVERARACPRADEGQAILMPGEPEAGRMAERLVSGIPFTEGDIAMVREEAARVGLSLDADSLVKEH</sequence>
<comment type="caution">
    <text evidence="3">The sequence shown here is derived from an EMBL/GenBank/DDBJ whole genome shotgun (WGS) entry which is preliminary data.</text>
</comment>
<comment type="similarity">
    <text evidence="1">Belongs to the LDH2/MDH2 oxidoreductase family.</text>
</comment>
<dbReference type="RefSeq" id="WP_142592100.1">
    <property type="nucleotide sequence ID" value="NZ_CABFWF030000008.1"/>
</dbReference>
<name>A0ABM8PHY4_9HYPH</name>
<evidence type="ECO:0000313" key="4">
    <source>
        <dbReference type="Proteomes" id="UP000606921"/>
    </source>
</evidence>
<accession>A0ABM8PHY4</accession>